<reference evidence="5 6" key="1">
    <citation type="submission" date="2017-07" db="EMBL/GenBank/DDBJ databases">
        <title>Draft sequence of Rhodococcus enclensis 23b-28.</title>
        <authorList>
            <person name="Besaury L."/>
            <person name="Sancelme M."/>
            <person name="Amato P."/>
            <person name="Lallement A."/>
            <person name="Delort A.-M."/>
        </authorList>
    </citation>
    <scope>NUCLEOTIDE SEQUENCE [LARGE SCALE GENOMIC DNA]</scope>
    <source>
        <strain evidence="5 6">23b-28</strain>
    </source>
</reference>
<evidence type="ECO:0000256" key="4">
    <source>
        <dbReference type="ARBA" id="ARBA00023186"/>
    </source>
</evidence>
<keyword evidence="3" id="KW-0963">Cytoplasm</keyword>
<accession>A0A1X0LQP8</accession>
<gene>
    <name evidence="5" type="ORF">CHR55_01740</name>
</gene>
<organism evidence="5 6">
    <name type="scientific">Rhodococcus qingshengii</name>
    <dbReference type="NCBI Taxonomy" id="334542"/>
    <lineage>
        <taxon>Bacteria</taxon>
        <taxon>Bacillati</taxon>
        <taxon>Actinomycetota</taxon>
        <taxon>Actinomycetes</taxon>
        <taxon>Mycobacteriales</taxon>
        <taxon>Nocardiaceae</taxon>
        <taxon>Rhodococcus</taxon>
        <taxon>Rhodococcus erythropolis group</taxon>
    </lineage>
</organism>
<protein>
    <submittedName>
        <fullName evidence="5">ESX secretion-associated protein EspG</fullName>
    </submittedName>
</protein>
<evidence type="ECO:0000256" key="2">
    <source>
        <dbReference type="ARBA" id="ARBA00006411"/>
    </source>
</evidence>
<name>A0A1X0LQP8_RHOSG</name>
<comment type="similarity">
    <text evidence="2">Belongs to the EspG family.</text>
</comment>
<dbReference type="AlphaFoldDB" id="A0A1X0LQP8"/>
<evidence type="ECO:0000256" key="3">
    <source>
        <dbReference type="ARBA" id="ARBA00022490"/>
    </source>
</evidence>
<dbReference type="InterPro" id="IPR025734">
    <property type="entry name" value="EspG"/>
</dbReference>
<accession>A0A2A5JJ81</accession>
<dbReference type="Pfam" id="PF14011">
    <property type="entry name" value="ESX-1_EspG"/>
    <property type="match status" value="1"/>
</dbReference>
<dbReference type="EMBL" id="NOVD01000001">
    <property type="protein sequence ID" value="PCK29131.1"/>
    <property type="molecule type" value="Genomic_DNA"/>
</dbReference>
<proteinExistence type="inferred from homology"/>
<evidence type="ECO:0000256" key="1">
    <source>
        <dbReference type="ARBA" id="ARBA00004496"/>
    </source>
</evidence>
<comment type="caution">
    <text evidence="5">The sequence shown here is derived from an EMBL/GenBank/DDBJ whole genome shotgun (WGS) entry which is preliminary data.</text>
</comment>
<dbReference type="RefSeq" id="WP_050657020.1">
    <property type="nucleotide sequence ID" value="NZ_AP026691.1"/>
</dbReference>
<sequence length="272" mass="28042">MVDLGTSPEGWNLPVVALSQDEIDYVRERLGLDGLPVVLGGATVHGSASAHRTAMQSAADSLSERDLLPGGEIHHDLSARLRVLTHPKWELALRRHVGGSISRLCVAQGEFLCVEATSTDSSFALRSVTTEPAAPVVTALGSAEAMPIAVINAPTEMLSLAFGAGPDAGSVTSALINAGIPEDDARQLGSAIVSCTAFAELVGIPHSLGATTLMTGAVTVYDTLAGRLVGSTTRAADGTEWTSISSGTPHRLRQAVNALVTELEESAPETSG</sequence>
<dbReference type="Proteomes" id="UP000230886">
    <property type="component" value="Unassembled WGS sequence"/>
</dbReference>
<evidence type="ECO:0000313" key="6">
    <source>
        <dbReference type="Proteomes" id="UP000230886"/>
    </source>
</evidence>
<comment type="subcellular location">
    <subcellularLocation>
        <location evidence="1">Cytoplasm</location>
    </subcellularLocation>
</comment>
<dbReference type="KEGG" id="rqi:C1M55_00980"/>
<keyword evidence="4" id="KW-0143">Chaperone</keyword>
<evidence type="ECO:0000313" key="5">
    <source>
        <dbReference type="EMBL" id="PCK29131.1"/>
    </source>
</evidence>